<dbReference type="STRING" id="570521.SAMN04488508_102258"/>
<sequence>MLNEKVIVNVQFKSTLSPKQLKKISIKSLDETANVKGLITKYYYTNPETSIIGGTYLFENLKLAREYLSYFLIQGIGLKYGIIPDTLKMDTGIVHLEINGKNTKYYTKDHNPK</sequence>
<evidence type="ECO:0000313" key="1">
    <source>
        <dbReference type="EMBL" id="SHI63957.1"/>
    </source>
</evidence>
<dbReference type="InterPro" id="IPR014910">
    <property type="entry name" value="YdhR"/>
</dbReference>
<dbReference type="OrthoDB" id="1163462at2"/>
<dbReference type="EMBL" id="FQYP01000002">
    <property type="protein sequence ID" value="SHI63957.1"/>
    <property type="molecule type" value="Genomic_DNA"/>
</dbReference>
<proteinExistence type="predicted"/>
<dbReference type="Proteomes" id="UP000184432">
    <property type="component" value="Unassembled WGS sequence"/>
</dbReference>
<dbReference type="SUPFAM" id="SSF54909">
    <property type="entry name" value="Dimeric alpha+beta barrel"/>
    <property type="match status" value="1"/>
</dbReference>
<protein>
    <submittedName>
        <fullName evidence="1">Putative mono-oxygenase ydhR</fullName>
    </submittedName>
</protein>
<dbReference type="Gene3D" id="3.30.70.100">
    <property type="match status" value="1"/>
</dbReference>
<organism evidence="1 2">
    <name type="scientific">Aquimarina spongiae</name>
    <dbReference type="NCBI Taxonomy" id="570521"/>
    <lineage>
        <taxon>Bacteria</taxon>
        <taxon>Pseudomonadati</taxon>
        <taxon>Bacteroidota</taxon>
        <taxon>Flavobacteriia</taxon>
        <taxon>Flavobacteriales</taxon>
        <taxon>Flavobacteriaceae</taxon>
        <taxon>Aquimarina</taxon>
    </lineage>
</organism>
<gene>
    <name evidence="1" type="ORF">SAMN04488508_102258</name>
</gene>
<dbReference type="Pfam" id="PF08803">
    <property type="entry name" value="ydhR"/>
    <property type="match status" value="1"/>
</dbReference>
<dbReference type="AlphaFoldDB" id="A0A1M6CSF5"/>
<name>A0A1M6CSF5_9FLAO</name>
<reference evidence="2" key="1">
    <citation type="submission" date="2016-11" db="EMBL/GenBank/DDBJ databases">
        <authorList>
            <person name="Varghese N."/>
            <person name="Submissions S."/>
        </authorList>
    </citation>
    <scope>NUCLEOTIDE SEQUENCE [LARGE SCALE GENOMIC DNA]</scope>
    <source>
        <strain evidence="2">DSM 22623</strain>
    </source>
</reference>
<keyword evidence="2" id="KW-1185">Reference proteome</keyword>
<dbReference type="RefSeq" id="WP_073314913.1">
    <property type="nucleotide sequence ID" value="NZ_FQYP01000002.1"/>
</dbReference>
<evidence type="ECO:0000313" key="2">
    <source>
        <dbReference type="Proteomes" id="UP000184432"/>
    </source>
</evidence>
<dbReference type="InterPro" id="IPR011008">
    <property type="entry name" value="Dimeric_a/b-barrel"/>
</dbReference>
<accession>A0A1M6CSF5</accession>